<accession>A0A9X2ED59</accession>
<dbReference type="InterPro" id="IPR036689">
    <property type="entry name" value="ESAT-6-like_sf"/>
</dbReference>
<keyword evidence="2" id="KW-1185">Reference proteome</keyword>
<protein>
    <submittedName>
        <fullName evidence="1">ESX-1 secretion-associated protein</fullName>
    </submittedName>
</protein>
<name>A0A9X2ED59_9NOCA</name>
<dbReference type="AlphaFoldDB" id="A0A9X2ED59"/>
<dbReference type="Gene3D" id="1.10.287.1060">
    <property type="entry name" value="ESAT-6-like"/>
    <property type="match status" value="1"/>
</dbReference>
<sequence>MAEQVEVDPVRLRAAAGQCDRIRESIRRTLSTLGVVVADGRTPWGDDGFGGKFADGDRGYLAARDNMLAAIEKMADTFGDFAHGQRVAADQLARTEHGNAERFC</sequence>
<gene>
    <name evidence="1" type="ORF">NDR86_21530</name>
</gene>
<dbReference type="Proteomes" id="UP001139157">
    <property type="component" value="Unassembled WGS sequence"/>
</dbReference>
<evidence type="ECO:0000313" key="1">
    <source>
        <dbReference type="EMBL" id="MCM6776068.1"/>
    </source>
</evidence>
<evidence type="ECO:0000313" key="2">
    <source>
        <dbReference type="Proteomes" id="UP001139157"/>
    </source>
</evidence>
<reference evidence="1" key="1">
    <citation type="submission" date="2022-06" db="EMBL/GenBank/DDBJ databases">
        <title>Novel species in genus nocardia.</title>
        <authorList>
            <person name="Li F."/>
        </authorList>
    </citation>
    <scope>NUCLEOTIDE SEQUENCE</scope>
    <source>
        <strain evidence="1">CDC141</strain>
    </source>
</reference>
<dbReference type="SUPFAM" id="SSF140453">
    <property type="entry name" value="EsxAB dimer-like"/>
    <property type="match status" value="1"/>
</dbReference>
<organism evidence="1 2">
    <name type="scientific">Nocardia pulmonis</name>
    <dbReference type="NCBI Taxonomy" id="2951408"/>
    <lineage>
        <taxon>Bacteria</taxon>
        <taxon>Bacillati</taxon>
        <taxon>Actinomycetota</taxon>
        <taxon>Actinomycetes</taxon>
        <taxon>Mycobacteriales</taxon>
        <taxon>Nocardiaceae</taxon>
        <taxon>Nocardia</taxon>
    </lineage>
</organism>
<dbReference type="RefSeq" id="WP_251914382.1">
    <property type="nucleotide sequence ID" value="NZ_JAMRXG010000009.1"/>
</dbReference>
<proteinExistence type="predicted"/>
<comment type="caution">
    <text evidence="1">The sequence shown here is derived from an EMBL/GenBank/DDBJ whole genome shotgun (WGS) entry which is preliminary data.</text>
</comment>
<dbReference type="EMBL" id="JAMRXG010000009">
    <property type="protein sequence ID" value="MCM6776068.1"/>
    <property type="molecule type" value="Genomic_DNA"/>
</dbReference>